<gene>
    <name evidence="4" type="ORF">VSDG_08989</name>
</gene>
<evidence type="ECO:0000259" key="3">
    <source>
        <dbReference type="PROSITE" id="PS50250"/>
    </source>
</evidence>
<comment type="similarity">
    <text evidence="1">Belongs to the CSN12 family.</text>
</comment>
<reference evidence="4 5" key="1">
    <citation type="submission" date="2015-09" db="EMBL/GenBank/DDBJ databases">
        <title>Host preference determinants of Valsa canker pathogens revealed by comparative genomics.</title>
        <authorList>
            <person name="Yin Z."/>
            <person name="Huang L."/>
        </authorList>
    </citation>
    <scope>NUCLEOTIDE SEQUENCE [LARGE SCALE GENOMIC DNA]</scope>
    <source>
        <strain evidence="4 5">YSFL</strain>
    </source>
</reference>
<dbReference type="FunFam" id="1.10.10.10:FF:000366">
    <property type="entry name" value="COP9 signalosome complex subunit"/>
    <property type="match status" value="1"/>
</dbReference>
<dbReference type="GO" id="GO:0003723">
    <property type="term" value="F:RNA binding"/>
    <property type="evidence" value="ECO:0007669"/>
    <property type="project" value="InterPro"/>
</dbReference>
<dbReference type="Pfam" id="PF01399">
    <property type="entry name" value="PCI"/>
    <property type="match status" value="1"/>
</dbReference>
<evidence type="ECO:0000256" key="2">
    <source>
        <dbReference type="ARBA" id="ARBA00073854"/>
    </source>
</evidence>
<dbReference type="InterPro" id="IPR045114">
    <property type="entry name" value="Csn12-like"/>
</dbReference>
<sequence>MDFIFQDFSTAVAEGNGYQLAQTLSPDLPPETLKIIWKSTNHHDAKSYIRRNLKNVTSPLRVPTDEIDAWTDVYLSYWKAAGAILAVQHEIVAPGKPSWGNVYEEWKDMTLLLKRGYQNFGFGAWTIPCLYAAGKYLRVFAIKADDERGANSADQAAAIFGDDFDPEMEAHQKLEDCARHLNGLFSLCLTDRAPIEDSRIWGIYYIINLLFKTYFKLNQASLSRTILKNLRAYQGKMPQLDQFPKSQQVTFKYYEGVLFFLEENYVEAENRLAEALAICHKDALRNKELILTYLIPCHLLTTHTLPTRELLEPYPHLQKIFLPLAQCIKKGDLHAFDEALKEGEDEFVKRRIYLPLERAHDTCLRNLLRKTFLAGGFEESSTADSPVRRTRIPLAEFTAALSLGNKQQIDSDEVECQIANMIYKGLMKGYIAREKQFVVVSKKGDAFPGTGV</sequence>
<name>A0A423VD00_CYTCH</name>
<protein>
    <recommendedName>
        <fullName evidence="2">Protein CSN12 homolog</fullName>
    </recommendedName>
</protein>
<dbReference type="InterPro" id="IPR036388">
    <property type="entry name" value="WH-like_DNA-bd_sf"/>
</dbReference>
<dbReference type="InterPro" id="IPR000717">
    <property type="entry name" value="PCI_dom"/>
</dbReference>
<evidence type="ECO:0000256" key="1">
    <source>
        <dbReference type="ARBA" id="ARBA00025771"/>
    </source>
</evidence>
<evidence type="ECO:0000313" key="5">
    <source>
        <dbReference type="Proteomes" id="UP000284375"/>
    </source>
</evidence>
<dbReference type="Gene3D" id="1.10.10.10">
    <property type="entry name" value="Winged helix-like DNA-binding domain superfamily/Winged helix DNA-binding domain"/>
    <property type="match status" value="1"/>
</dbReference>
<dbReference type="AlphaFoldDB" id="A0A423VD00"/>
<evidence type="ECO:0000313" key="4">
    <source>
        <dbReference type="EMBL" id="ROV88796.1"/>
    </source>
</evidence>
<dbReference type="Proteomes" id="UP000284375">
    <property type="component" value="Unassembled WGS sequence"/>
</dbReference>
<dbReference type="STRING" id="252740.A0A423VD00"/>
<dbReference type="PANTHER" id="PTHR12732">
    <property type="entry name" value="UNCHARACTERIZED PROTEASOME COMPONENT REGION PCI-CONTAINING"/>
    <property type="match status" value="1"/>
</dbReference>
<proteinExistence type="inferred from homology"/>
<dbReference type="PROSITE" id="PS50250">
    <property type="entry name" value="PCI"/>
    <property type="match status" value="1"/>
</dbReference>
<dbReference type="OrthoDB" id="10252687at2759"/>
<comment type="caution">
    <text evidence="4">The sequence shown here is derived from an EMBL/GenBank/DDBJ whole genome shotgun (WGS) entry which is preliminary data.</text>
</comment>
<dbReference type="GO" id="GO:0003690">
    <property type="term" value="F:double-stranded DNA binding"/>
    <property type="evidence" value="ECO:0007669"/>
    <property type="project" value="InterPro"/>
</dbReference>
<keyword evidence="5" id="KW-1185">Reference proteome</keyword>
<accession>A0A423VD00</accession>
<organism evidence="4 5">
    <name type="scientific">Cytospora chrysosperma</name>
    <name type="common">Cytospora canker fungus</name>
    <name type="synonym">Sphaeria chrysosperma</name>
    <dbReference type="NCBI Taxonomy" id="252740"/>
    <lineage>
        <taxon>Eukaryota</taxon>
        <taxon>Fungi</taxon>
        <taxon>Dikarya</taxon>
        <taxon>Ascomycota</taxon>
        <taxon>Pezizomycotina</taxon>
        <taxon>Sordariomycetes</taxon>
        <taxon>Sordariomycetidae</taxon>
        <taxon>Diaporthales</taxon>
        <taxon>Cytosporaceae</taxon>
        <taxon>Cytospora</taxon>
    </lineage>
</organism>
<feature type="domain" description="PCI" evidence="3">
    <location>
        <begin position="249"/>
        <end position="445"/>
    </location>
</feature>
<dbReference type="EMBL" id="LJZO01000063">
    <property type="protein sequence ID" value="ROV88796.1"/>
    <property type="molecule type" value="Genomic_DNA"/>
</dbReference>
<dbReference type="PANTHER" id="PTHR12732:SF0">
    <property type="entry name" value="PCI DOMAIN-CONTAINING PROTEIN 2"/>
    <property type="match status" value="1"/>
</dbReference>
<dbReference type="SMART" id="SM00753">
    <property type="entry name" value="PAM"/>
    <property type="match status" value="1"/>
</dbReference>